<name>A0A2M6UTG6_9HYPH</name>
<feature type="transmembrane region" description="Helical" evidence="1">
    <location>
        <begin position="89"/>
        <end position="110"/>
    </location>
</feature>
<dbReference type="AlphaFoldDB" id="A0A2M6UTG6"/>
<protein>
    <submittedName>
        <fullName evidence="2">Uncharacterized protein</fullName>
    </submittedName>
</protein>
<keyword evidence="1" id="KW-1133">Transmembrane helix</keyword>
<comment type="caution">
    <text evidence="2">The sequence shown here is derived from an EMBL/GenBank/DDBJ whole genome shotgun (WGS) entry which is preliminary data.</text>
</comment>
<proteinExistence type="predicted"/>
<gene>
    <name evidence="2" type="ORF">CEV08_06060</name>
</gene>
<sequence>MMKIFKNYVLSVFISSTFFISQTVNVNANYLINEAQKEKISVSLMKQVKNAKSDVVFTTFSYVPSISYQTENEITGEGKFEKVIEPMSIGMGLFFTGCALRCMALLVNLIESVVSISKKISEYKTQGQ</sequence>
<reference evidence="2 3" key="1">
    <citation type="submission" date="2017-06" db="EMBL/GenBank/DDBJ databases">
        <title>Draft genome of Bartonella tribocorum C635.</title>
        <authorList>
            <person name="Hadjadj L."/>
            <person name="Jiyipong T."/>
            <person name="Diene S.M."/>
            <person name="Morand S."/>
            <person name="Rolain J.-M."/>
        </authorList>
    </citation>
    <scope>NUCLEOTIDE SEQUENCE [LARGE SCALE GENOMIC DNA]</scope>
    <source>
        <strain evidence="2 3">C635</strain>
    </source>
</reference>
<keyword evidence="1" id="KW-0472">Membrane</keyword>
<accession>A0A2M6UTG6</accession>
<dbReference type="EMBL" id="NJPP01000020">
    <property type="protein sequence ID" value="PIT69499.1"/>
    <property type="molecule type" value="Genomic_DNA"/>
</dbReference>
<dbReference type="Proteomes" id="UP000230791">
    <property type="component" value="Unassembled WGS sequence"/>
</dbReference>
<evidence type="ECO:0000313" key="3">
    <source>
        <dbReference type="Proteomes" id="UP000230791"/>
    </source>
</evidence>
<dbReference type="OrthoDB" id="7923606at2"/>
<evidence type="ECO:0000256" key="1">
    <source>
        <dbReference type="SAM" id="Phobius"/>
    </source>
</evidence>
<organism evidence="2 3">
    <name type="scientific">Bartonella tribocorum</name>
    <dbReference type="NCBI Taxonomy" id="85701"/>
    <lineage>
        <taxon>Bacteria</taxon>
        <taxon>Pseudomonadati</taxon>
        <taxon>Pseudomonadota</taxon>
        <taxon>Alphaproteobacteria</taxon>
        <taxon>Hyphomicrobiales</taxon>
        <taxon>Bartonellaceae</taxon>
        <taxon>Bartonella</taxon>
    </lineage>
</organism>
<evidence type="ECO:0000313" key="2">
    <source>
        <dbReference type="EMBL" id="PIT69499.1"/>
    </source>
</evidence>
<dbReference type="RefSeq" id="WP_100130801.1">
    <property type="nucleotide sequence ID" value="NZ_CADDYJ010000014.1"/>
</dbReference>
<keyword evidence="1" id="KW-0812">Transmembrane</keyword>